<gene>
    <name evidence="9" type="ORF">HNP71_001475</name>
</gene>
<dbReference type="Proteomes" id="UP000553706">
    <property type="component" value="Unassembled WGS sequence"/>
</dbReference>
<accession>A0A840VBY6</accession>
<feature type="transmembrane region" description="Helical" evidence="8">
    <location>
        <begin position="348"/>
        <end position="367"/>
    </location>
</feature>
<feature type="transmembrane region" description="Helical" evidence="8">
    <location>
        <begin position="317"/>
        <end position="342"/>
    </location>
</feature>
<feature type="transmembrane region" description="Helical" evidence="8">
    <location>
        <begin position="116"/>
        <end position="135"/>
    </location>
</feature>
<keyword evidence="10" id="KW-1185">Reference proteome</keyword>
<evidence type="ECO:0000256" key="4">
    <source>
        <dbReference type="ARBA" id="ARBA00022679"/>
    </source>
</evidence>
<keyword evidence="7 8" id="KW-0472">Membrane</keyword>
<keyword evidence="5 8" id="KW-0812">Transmembrane</keyword>
<feature type="transmembrane region" description="Helical" evidence="8">
    <location>
        <begin position="196"/>
        <end position="212"/>
    </location>
</feature>
<evidence type="ECO:0000256" key="2">
    <source>
        <dbReference type="ARBA" id="ARBA00022475"/>
    </source>
</evidence>
<feature type="transmembrane region" description="Helical" evidence="8">
    <location>
        <begin position="21"/>
        <end position="44"/>
    </location>
</feature>
<dbReference type="PANTHER" id="PTHR33908:SF11">
    <property type="entry name" value="MEMBRANE PROTEIN"/>
    <property type="match status" value="1"/>
</dbReference>
<feature type="transmembrane region" description="Helical" evidence="8">
    <location>
        <begin position="224"/>
        <end position="242"/>
    </location>
</feature>
<comment type="caution">
    <text evidence="9">The sequence shown here is derived from an EMBL/GenBank/DDBJ whole genome shotgun (WGS) entry which is preliminary data.</text>
</comment>
<keyword evidence="4" id="KW-0808">Transferase</keyword>
<organism evidence="9 10">
    <name type="scientific">Acidocella aromatica</name>
    <dbReference type="NCBI Taxonomy" id="1303579"/>
    <lineage>
        <taxon>Bacteria</taxon>
        <taxon>Pseudomonadati</taxon>
        <taxon>Pseudomonadota</taxon>
        <taxon>Alphaproteobacteria</taxon>
        <taxon>Acetobacterales</taxon>
        <taxon>Acidocellaceae</taxon>
        <taxon>Acidocella</taxon>
    </lineage>
</organism>
<keyword evidence="3" id="KW-0328">Glycosyltransferase</keyword>
<dbReference type="GO" id="GO:0016763">
    <property type="term" value="F:pentosyltransferase activity"/>
    <property type="evidence" value="ECO:0007669"/>
    <property type="project" value="TreeGrafter"/>
</dbReference>
<feature type="transmembrane region" description="Helical" evidence="8">
    <location>
        <begin position="292"/>
        <end position="310"/>
    </location>
</feature>
<reference evidence="9 10" key="1">
    <citation type="submission" date="2020-08" db="EMBL/GenBank/DDBJ databases">
        <title>Genomic Encyclopedia of Type Strains, Phase IV (KMG-IV): sequencing the most valuable type-strain genomes for metagenomic binning, comparative biology and taxonomic classification.</title>
        <authorList>
            <person name="Goeker M."/>
        </authorList>
    </citation>
    <scope>NUCLEOTIDE SEQUENCE [LARGE SCALE GENOMIC DNA]</scope>
    <source>
        <strain evidence="9 10">DSM 27026</strain>
    </source>
</reference>
<evidence type="ECO:0000256" key="7">
    <source>
        <dbReference type="ARBA" id="ARBA00023136"/>
    </source>
</evidence>
<evidence type="ECO:0000256" key="5">
    <source>
        <dbReference type="ARBA" id="ARBA00022692"/>
    </source>
</evidence>
<evidence type="ECO:0000256" key="6">
    <source>
        <dbReference type="ARBA" id="ARBA00022989"/>
    </source>
</evidence>
<feature type="transmembrane region" description="Helical" evidence="8">
    <location>
        <begin position="89"/>
        <end position="109"/>
    </location>
</feature>
<dbReference type="GO" id="GO:0005886">
    <property type="term" value="C:plasma membrane"/>
    <property type="evidence" value="ECO:0007669"/>
    <property type="project" value="UniProtKB-SubCell"/>
</dbReference>
<proteinExistence type="predicted"/>
<dbReference type="EMBL" id="JACHFJ010000005">
    <property type="protein sequence ID" value="MBB5373216.1"/>
    <property type="molecule type" value="Genomic_DNA"/>
</dbReference>
<dbReference type="GO" id="GO:0009103">
    <property type="term" value="P:lipopolysaccharide biosynthetic process"/>
    <property type="evidence" value="ECO:0007669"/>
    <property type="project" value="UniProtKB-ARBA"/>
</dbReference>
<comment type="subcellular location">
    <subcellularLocation>
        <location evidence="1">Cell membrane</location>
        <topology evidence="1">Multi-pass membrane protein</topology>
    </subcellularLocation>
</comment>
<dbReference type="PANTHER" id="PTHR33908">
    <property type="entry name" value="MANNOSYLTRANSFERASE YKCB-RELATED"/>
    <property type="match status" value="1"/>
</dbReference>
<dbReference type="InterPro" id="IPR050297">
    <property type="entry name" value="LipidA_mod_glycosyltrf_83"/>
</dbReference>
<dbReference type="RefSeq" id="WP_183266232.1">
    <property type="nucleotide sequence ID" value="NZ_JACHFJ010000005.1"/>
</dbReference>
<keyword evidence="6 8" id="KW-1133">Transmembrane helix</keyword>
<evidence type="ECO:0000313" key="9">
    <source>
        <dbReference type="EMBL" id="MBB5373216.1"/>
    </source>
</evidence>
<evidence type="ECO:0000313" key="10">
    <source>
        <dbReference type="Proteomes" id="UP000553706"/>
    </source>
</evidence>
<name>A0A840VBY6_9PROT</name>
<evidence type="ECO:0000256" key="1">
    <source>
        <dbReference type="ARBA" id="ARBA00004651"/>
    </source>
</evidence>
<dbReference type="AlphaFoldDB" id="A0A840VBY6"/>
<keyword evidence="2" id="KW-1003">Cell membrane</keyword>
<feature type="transmembrane region" description="Helical" evidence="8">
    <location>
        <begin position="376"/>
        <end position="394"/>
    </location>
</feature>
<protein>
    <submittedName>
        <fullName evidence="9">Putative membrane protein</fullName>
    </submittedName>
</protein>
<evidence type="ECO:0000256" key="3">
    <source>
        <dbReference type="ARBA" id="ARBA00022676"/>
    </source>
</evidence>
<sequence length="521" mass="56891">MTKLDDFRQRLLRLLHAPDPLWPGAVFLLALLPRLVGLGARPFWLDEVFTLQRVSLNTPDLVRDSFYNHHMPSFFLMLRPFLALGHPEFWLRVPSAVFGAVAVTLVFVIARRIGGVVAGALGALVLGLSPIALAFSQEARSYTLEMSLILVALYGITRLAQDLSAACGRMLAPQARAGWLAYIFGTGAALDVLGDGLPWLLAANLIAVALAVQAPSRRAFLLNMLRADLAILLLCAPFYLMLELHQEKSFAQTLAWIPPLDFTRLWYSFGSVYFMRVADSVTFHLMALPSPLLIWVIDTTLAMAVAVAGWRLRRKPAVLAVLGISLLFLPLLLTAISLWQPILLPRYMLWSSAPFAILAGIGASALLEMWPPRTRGLAVVVAVGLLGINAVSYYRAETKPRWDLAAQMLAQEMAPGDVLYLHDFYASKELKIYLPPGKRAEVMEDADGDLAHAALAMSQGKRVWAVYGLAGQGSEKTEKQGYQESQTVLGQPTQVQNAGGRIVIVLYDPAAGQGCAPGGCH</sequence>
<evidence type="ECO:0000256" key="8">
    <source>
        <dbReference type="SAM" id="Phobius"/>
    </source>
</evidence>